<feature type="signal peptide" evidence="2">
    <location>
        <begin position="1"/>
        <end position="25"/>
    </location>
</feature>
<comment type="caution">
    <text evidence="3">The sequence shown here is derived from an EMBL/GenBank/DDBJ whole genome shotgun (WGS) entry which is preliminary data.</text>
</comment>
<dbReference type="Proteomes" id="UP000634529">
    <property type="component" value="Unassembled WGS sequence"/>
</dbReference>
<dbReference type="PROSITE" id="PS51257">
    <property type="entry name" value="PROKAR_LIPOPROTEIN"/>
    <property type="match status" value="1"/>
</dbReference>
<dbReference type="EMBL" id="JACYTN010000010">
    <property type="protein sequence ID" value="MBD8499287.1"/>
    <property type="molecule type" value="Genomic_DNA"/>
</dbReference>
<evidence type="ECO:0008006" key="5">
    <source>
        <dbReference type="Google" id="ProtNLM"/>
    </source>
</evidence>
<feature type="chain" id="PRO_5045715395" description="DUF4352 domain-containing protein" evidence="2">
    <location>
        <begin position="26"/>
        <end position="165"/>
    </location>
</feature>
<keyword evidence="4" id="KW-1185">Reference proteome</keyword>
<evidence type="ECO:0000313" key="3">
    <source>
        <dbReference type="EMBL" id="MBD8499287.1"/>
    </source>
</evidence>
<dbReference type="RefSeq" id="WP_192025635.1">
    <property type="nucleotide sequence ID" value="NZ_JACYTN010000010.1"/>
</dbReference>
<accession>A0ABR9AZ34</accession>
<evidence type="ECO:0000256" key="1">
    <source>
        <dbReference type="SAM" id="MobiDB-lite"/>
    </source>
</evidence>
<sequence>MKKLRFIYVWGAVAILLLTSACGNAPQSGAPSSTPAEQKPADQQVKKERTQSPIKQVPILMIIDQTKQEGFEGNMFYFTVEQVPEGYLLAEMKWISDNHQIVSTSEEASKNGATGEGYGFYISGNGQYSGFIYDDKMKGEHGQVVFVFRNDDKEELTWKQNITLK</sequence>
<proteinExistence type="predicted"/>
<keyword evidence="2" id="KW-0732">Signal</keyword>
<reference evidence="3 4" key="1">
    <citation type="submission" date="2020-09" db="EMBL/GenBank/DDBJ databases">
        <title>Paenibacillus sp. CAU 1523 isolated from sand of Haeundae Beach.</title>
        <authorList>
            <person name="Kim W."/>
        </authorList>
    </citation>
    <scope>NUCLEOTIDE SEQUENCE [LARGE SCALE GENOMIC DNA]</scope>
    <source>
        <strain evidence="3 4">CAU 1523</strain>
    </source>
</reference>
<evidence type="ECO:0000313" key="4">
    <source>
        <dbReference type="Proteomes" id="UP000634529"/>
    </source>
</evidence>
<protein>
    <recommendedName>
        <fullName evidence="5">DUF4352 domain-containing protein</fullName>
    </recommendedName>
</protein>
<feature type="region of interest" description="Disordered" evidence="1">
    <location>
        <begin position="26"/>
        <end position="51"/>
    </location>
</feature>
<name>A0ABR9AZ34_9BACL</name>
<gene>
    <name evidence="3" type="ORF">IFO66_13405</name>
</gene>
<evidence type="ECO:0000256" key="2">
    <source>
        <dbReference type="SAM" id="SignalP"/>
    </source>
</evidence>
<feature type="compositionally biased region" description="Polar residues" evidence="1">
    <location>
        <begin position="26"/>
        <end position="36"/>
    </location>
</feature>
<organism evidence="3 4">
    <name type="scientific">Paenibacillus arenosi</name>
    <dbReference type="NCBI Taxonomy" id="2774142"/>
    <lineage>
        <taxon>Bacteria</taxon>
        <taxon>Bacillati</taxon>
        <taxon>Bacillota</taxon>
        <taxon>Bacilli</taxon>
        <taxon>Bacillales</taxon>
        <taxon>Paenibacillaceae</taxon>
        <taxon>Paenibacillus</taxon>
    </lineage>
</organism>